<dbReference type="PhylomeDB" id="E2C613"/>
<protein>
    <submittedName>
        <fullName evidence="4">Lipoyltransferase 1, mitochondrial</fullName>
    </submittedName>
</protein>
<keyword evidence="4" id="KW-0808">Transferase</keyword>
<dbReference type="GO" id="GO:0005739">
    <property type="term" value="C:mitochondrion"/>
    <property type="evidence" value="ECO:0007669"/>
    <property type="project" value="TreeGrafter"/>
</dbReference>
<dbReference type="Gene3D" id="3.30.390.50">
    <property type="entry name" value="CO dehydrogenase flavoprotein, C-terminal domain"/>
    <property type="match status" value="1"/>
</dbReference>
<evidence type="ECO:0000256" key="2">
    <source>
        <dbReference type="ARBA" id="ARBA00008242"/>
    </source>
</evidence>
<dbReference type="AlphaFoldDB" id="E2C613"/>
<dbReference type="EMBL" id="GL452895">
    <property type="protein sequence ID" value="EFN76618.1"/>
    <property type="molecule type" value="Genomic_DNA"/>
</dbReference>
<dbReference type="InterPro" id="IPR004562">
    <property type="entry name" value="LipoylTrfase_LipoateP_Ligase"/>
</dbReference>
<sequence>MSLFGRLTLIARRCVSRDGVQRGSRYASTYADYTNDGDDGAPSEPSIRKSVFISQSADVFTNLALEDWFYRNYDFNDRHMLLLWRNDPCVVYGRHQNPWKECNVQAAEKRGIALARRNSGGGTVYHDNGNLNLSFFTPRERYNRKYNLQIITRALFREWRLKSVIDEHDDIVVEGDYKISGTAAKLGRPNAYHHCTLLVGVDKDNLNLALERKEDDIITNATTSVHSPIKNLLDVNPNIRIDKLITAVGNEYLRTDALVLQDGGQKLLQKQMGFQFINPSEGWFPGLDKLTNDFRSWSWNFGKTPKFTVTRKFEVTAHDGKVHRLNLRLDVQDGIVEEVRMSLPNELASADFDQDASVITNLCGTRYNHEITDDIIAAIGCKIDTSNTIHTEDQSNVMVTQ</sequence>
<dbReference type="PANTHER" id="PTHR12561">
    <property type="entry name" value="LIPOATE-PROTEIN LIGASE"/>
    <property type="match status" value="1"/>
</dbReference>
<evidence type="ECO:0000313" key="4">
    <source>
        <dbReference type="EMBL" id="EFN76618.1"/>
    </source>
</evidence>
<dbReference type="Pfam" id="PF21948">
    <property type="entry name" value="LplA-B_cat"/>
    <property type="match status" value="1"/>
</dbReference>
<comment type="pathway">
    <text evidence="1">Protein modification; protein lipoylation via exogenous pathway; protein N(6)-(lipoyl)lysine from lipoate: step 2/2.</text>
</comment>
<dbReference type="InterPro" id="IPR045864">
    <property type="entry name" value="aa-tRNA-synth_II/BPL/LPL"/>
</dbReference>
<dbReference type="SUPFAM" id="SSF55681">
    <property type="entry name" value="Class II aaRS and biotin synthetases"/>
    <property type="match status" value="1"/>
</dbReference>
<proteinExistence type="inferred from homology"/>
<accession>E2C613</accession>
<dbReference type="GO" id="GO:0009249">
    <property type="term" value="P:protein lipoylation"/>
    <property type="evidence" value="ECO:0007669"/>
    <property type="project" value="InterPro"/>
</dbReference>
<dbReference type="InterPro" id="IPR004143">
    <property type="entry name" value="BPL_LPL_catalytic"/>
</dbReference>
<dbReference type="OrthoDB" id="201621at2759"/>
<dbReference type="PROSITE" id="PS51733">
    <property type="entry name" value="BPL_LPL_CATALYTIC"/>
    <property type="match status" value="1"/>
</dbReference>
<dbReference type="Proteomes" id="UP000008237">
    <property type="component" value="Unassembled WGS sequence"/>
</dbReference>
<gene>
    <name evidence="4" type="ORF">EAI_07153</name>
</gene>
<keyword evidence="5" id="KW-1185">Reference proteome</keyword>
<evidence type="ECO:0000259" key="3">
    <source>
        <dbReference type="PROSITE" id="PS51733"/>
    </source>
</evidence>
<dbReference type="GO" id="GO:0017118">
    <property type="term" value="F:lipoyltransferase activity"/>
    <property type="evidence" value="ECO:0007669"/>
    <property type="project" value="TreeGrafter"/>
</dbReference>
<dbReference type="FunCoup" id="E2C613">
    <property type="interactions" value="716"/>
</dbReference>
<evidence type="ECO:0000256" key="1">
    <source>
        <dbReference type="ARBA" id="ARBA00005085"/>
    </source>
</evidence>
<dbReference type="Gene3D" id="3.30.930.10">
    <property type="entry name" value="Bira Bifunctional Protein, Domain 2"/>
    <property type="match status" value="1"/>
</dbReference>
<name>E2C613_HARSA</name>
<dbReference type="UniPathway" id="UPA00537">
    <property type="reaction ID" value="UER00595"/>
</dbReference>
<dbReference type="KEGG" id="hst:105190395"/>
<organism evidence="5">
    <name type="scientific">Harpegnathos saltator</name>
    <name type="common">Jerdon's jumping ant</name>
    <dbReference type="NCBI Taxonomy" id="610380"/>
    <lineage>
        <taxon>Eukaryota</taxon>
        <taxon>Metazoa</taxon>
        <taxon>Ecdysozoa</taxon>
        <taxon>Arthropoda</taxon>
        <taxon>Hexapoda</taxon>
        <taxon>Insecta</taxon>
        <taxon>Pterygota</taxon>
        <taxon>Neoptera</taxon>
        <taxon>Endopterygota</taxon>
        <taxon>Hymenoptera</taxon>
        <taxon>Apocrita</taxon>
        <taxon>Aculeata</taxon>
        <taxon>Formicoidea</taxon>
        <taxon>Formicidae</taxon>
        <taxon>Ponerinae</taxon>
        <taxon>Ponerini</taxon>
        <taxon>Harpegnathos</taxon>
    </lineage>
</organism>
<dbReference type="PANTHER" id="PTHR12561:SF3">
    <property type="entry name" value="LIPOYLTRANSFERASE 1, MITOCHONDRIAL"/>
    <property type="match status" value="1"/>
</dbReference>
<comment type="similarity">
    <text evidence="2">Belongs to the LplA family.</text>
</comment>
<dbReference type="CDD" id="cd16443">
    <property type="entry name" value="LplA"/>
    <property type="match status" value="1"/>
</dbReference>
<reference evidence="4 5" key="1">
    <citation type="journal article" date="2010" name="Science">
        <title>Genomic comparison of the ants Camponotus floridanus and Harpegnathos saltator.</title>
        <authorList>
            <person name="Bonasio R."/>
            <person name="Zhang G."/>
            <person name="Ye C."/>
            <person name="Mutti N.S."/>
            <person name="Fang X."/>
            <person name="Qin N."/>
            <person name="Donahue G."/>
            <person name="Yang P."/>
            <person name="Li Q."/>
            <person name="Li C."/>
            <person name="Zhang P."/>
            <person name="Huang Z."/>
            <person name="Berger S.L."/>
            <person name="Reinberg D."/>
            <person name="Wang J."/>
            <person name="Liebig J."/>
        </authorList>
    </citation>
    <scope>NUCLEOTIDE SEQUENCE [LARGE SCALE GENOMIC DNA]</scope>
    <source>
        <strain evidence="4 5">R22 G/1</strain>
    </source>
</reference>
<dbReference type="FunFam" id="3.30.930.10:FF:000045">
    <property type="entry name" value="lipoyltransferase 1, mitochondrial"/>
    <property type="match status" value="1"/>
</dbReference>
<feature type="domain" description="BPL/LPL catalytic" evidence="3">
    <location>
        <begin position="75"/>
        <end position="260"/>
    </location>
</feature>
<dbReference type="OMA" id="RYQNWDW"/>
<dbReference type="STRING" id="610380.E2C613"/>
<dbReference type="InParanoid" id="E2C613"/>
<evidence type="ECO:0000313" key="5">
    <source>
        <dbReference type="Proteomes" id="UP000008237"/>
    </source>
</evidence>